<dbReference type="NCBIfam" id="TIGR00573">
    <property type="entry name" value="dnaq"/>
    <property type="match status" value="1"/>
</dbReference>
<gene>
    <name evidence="7" type="ORF">ACFPTN_18245</name>
</gene>
<evidence type="ECO:0000256" key="2">
    <source>
        <dbReference type="ARBA" id="ARBA00049244"/>
    </source>
</evidence>
<dbReference type="GO" id="GO:0004527">
    <property type="term" value="F:exonuclease activity"/>
    <property type="evidence" value="ECO:0007669"/>
    <property type="project" value="UniProtKB-KW"/>
</dbReference>
<dbReference type="Gene3D" id="3.30.420.10">
    <property type="entry name" value="Ribonuclease H-like superfamily/Ribonuclease H"/>
    <property type="match status" value="1"/>
</dbReference>
<dbReference type="EMBL" id="JBHSOG010000094">
    <property type="protein sequence ID" value="MFC5771325.1"/>
    <property type="molecule type" value="Genomic_DNA"/>
</dbReference>
<dbReference type="Gene3D" id="3.30.450.20">
    <property type="entry name" value="PAS domain"/>
    <property type="match status" value="1"/>
</dbReference>
<evidence type="ECO:0000256" key="3">
    <source>
        <dbReference type="SAM" id="Coils"/>
    </source>
</evidence>
<sequence length="745" mass="82668">MSARTRFMLAVVVLGLLMTGPFLLTALLVWVETPGGMRGRLVDLIAPHISLGTLLTVAGFAAGVGVIRMLFRQYVQGLLRMSENLRLMLGANRGFRVEPDGPPEVRALAKTVNELAEQRDALLTDVEAQIARAKESVEQEKNRLAALMSELTQSVVVCNLDGRVLLYNSRARQQFRALSEAPAVGGSEMLGLGRSIYGVFDRSLVAHALETIQQRLRRGAAQAQANFVTTTRAGQLLRVQMAPVLASPAEEAEGGDTAPAAGDGGQDEAGNEGGAPVQRTVTGFILMLDNITRHFETESRRDQMLHDLTEGNRAALANVRAAAEMLEYPDLQDELRERFSGVIRDEVQAMSRRLNDIATEFADSLKARWPLEEMLGVDLVTAVQRRIASRLQLPIKLEEVDESVWVKVDSFSLMQALTYLASRLSDEFEVRELRLRLTGAGRRAHFDLIWSGQAMSTETVMSWELEPMRLEGESTPLTVRDVVERHDGEMWLEREKVRHRAFFRILLPAATPQAEVEPDVFLRGESRPEYYDFDLFKWSEKSHALDDRKLSELVYTVFDTETTGLNPSQGDEIIQIGATRILNGKLLRSESFEQLVDPGRPLAPESAGIHGITEPMLRGQPTIAQVLPAFHAFAAETVLVAHNAAFDMRFLQLKEAATGVRFDQPVLDTLLLSAVIHPSQESHRLEAIAERLGLTIIGRHTALGDAIVTAEVFLKLLPLLAEKGILTLRDAREAAEKTYYARVKY</sequence>
<dbReference type="Proteomes" id="UP001595974">
    <property type="component" value="Unassembled WGS sequence"/>
</dbReference>
<accession>A0ABW1AVZ3</accession>
<keyword evidence="8" id="KW-1185">Reference proteome</keyword>
<evidence type="ECO:0000259" key="6">
    <source>
        <dbReference type="SMART" id="SM00479"/>
    </source>
</evidence>
<dbReference type="SMART" id="SM00479">
    <property type="entry name" value="EXOIII"/>
    <property type="match status" value="1"/>
</dbReference>
<dbReference type="InterPro" id="IPR013520">
    <property type="entry name" value="Ribonucl_H"/>
</dbReference>
<dbReference type="InterPro" id="IPR006054">
    <property type="entry name" value="DnaQ"/>
</dbReference>
<feature type="domain" description="Exonuclease" evidence="6">
    <location>
        <begin position="554"/>
        <end position="722"/>
    </location>
</feature>
<feature type="transmembrane region" description="Helical" evidence="5">
    <location>
        <begin position="7"/>
        <end position="31"/>
    </location>
</feature>
<proteinExistence type="predicted"/>
<feature type="coiled-coil region" evidence="3">
    <location>
        <begin position="123"/>
        <end position="154"/>
    </location>
</feature>
<keyword evidence="5" id="KW-0472">Membrane</keyword>
<dbReference type="Pfam" id="PF00929">
    <property type="entry name" value="RNase_T"/>
    <property type="match status" value="1"/>
</dbReference>
<name>A0ABW1AVZ3_9RHOO</name>
<dbReference type="EC" id="2.7.7.7" evidence="1"/>
<dbReference type="RefSeq" id="WP_096448156.1">
    <property type="nucleotide sequence ID" value="NZ_JBHSOG010000094.1"/>
</dbReference>
<keyword evidence="3" id="KW-0175">Coiled coil</keyword>
<dbReference type="SUPFAM" id="SSF53098">
    <property type="entry name" value="Ribonuclease H-like"/>
    <property type="match status" value="1"/>
</dbReference>
<dbReference type="InterPro" id="IPR035965">
    <property type="entry name" value="PAS-like_dom_sf"/>
</dbReference>
<dbReference type="CDD" id="cd06127">
    <property type="entry name" value="DEDDh"/>
    <property type="match status" value="1"/>
</dbReference>
<reference evidence="8" key="1">
    <citation type="journal article" date="2019" name="Int. J. Syst. Evol. Microbiol.">
        <title>The Global Catalogue of Microorganisms (GCM) 10K type strain sequencing project: providing services to taxonomists for standard genome sequencing and annotation.</title>
        <authorList>
            <consortium name="The Broad Institute Genomics Platform"/>
            <consortium name="The Broad Institute Genome Sequencing Center for Infectious Disease"/>
            <person name="Wu L."/>
            <person name="Ma J."/>
        </authorList>
    </citation>
    <scope>NUCLEOTIDE SEQUENCE [LARGE SCALE GENOMIC DNA]</scope>
    <source>
        <strain evidence="8">SHR3</strain>
    </source>
</reference>
<keyword evidence="7" id="KW-0378">Hydrolase</keyword>
<feature type="transmembrane region" description="Helical" evidence="5">
    <location>
        <begin position="51"/>
        <end position="71"/>
    </location>
</feature>
<evidence type="ECO:0000256" key="1">
    <source>
        <dbReference type="ARBA" id="ARBA00012417"/>
    </source>
</evidence>
<organism evidence="7 8">
    <name type="scientific">Thauera sinica</name>
    <dbReference type="NCBI Taxonomy" id="2665146"/>
    <lineage>
        <taxon>Bacteria</taxon>
        <taxon>Pseudomonadati</taxon>
        <taxon>Pseudomonadota</taxon>
        <taxon>Betaproteobacteria</taxon>
        <taxon>Rhodocyclales</taxon>
        <taxon>Zoogloeaceae</taxon>
        <taxon>Thauera</taxon>
    </lineage>
</organism>
<dbReference type="InterPro" id="IPR012337">
    <property type="entry name" value="RNaseH-like_sf"/>
</dbReference>
<dbReference type="PANTHER" id="PTHR30231">
    <property type="entry name" value="DNA POLYMERASE III SUBUNIT EPSILON"/>
    <property type="match status" value="1"/>
</dbReference>
<keyword evidence="7" id="KW-0540">Nuclease</keyword>
<protein>
    <recommendedName>
        <fullName evidence="1">DNA-directed DNA polymerase</fullName>
        <ecNumber evidence="1">2.7.7.7</ecNumber>
    </recommendedName>
</protein>
<evidence type="ECO:0000313" key="8">
    <source>
        <dbReference type="Proteomes" id="UP001595974"/>
    </source>
</evidence>
<dbReference type="PANTHER" id="PTHR30231:SF41">
    <property type="entry name" value="DNA POLYMERASE III SUBUNIT EPSILON"/>
    <property type="match status" value="1"/>
</dbReference>
<comment type="caution">
    <text evidence="7">The sequence shown here is derived from an EMBL/GenBank/DDBJ whole genome shotgun (WGS) entry which is preliminary data.</text>
</comment>
<evidence type="ECO:0000313" key="7">
    <source>
        <dbReference type="EMBL" id="MFC5771325.1"/>
    </source>
</evidence>
<keyword evidence="7" id="KW-0269">Exonuclease</keyword>
<dbReference type="InterPro" id="IPR036397">
    <property type="entry name" value="RNaseH_sf"/>
</dbReference>
<comment type="catalytic activity">
    <reaction evidence="2">
        <text>DNA(n) + a 2'-deoxyribonucleoside 5'-triphosphate = DNA(n+1) + diphosphate</text>
        <dbReference type="Rhea" id="RHEA:22508"/>
        <dbReference type="Rhea" id="RHEA-COMP:17339"/>
        <dbReference type="Rhea" id="RHEA-COMP:17340"/>
        <dbReference type="ChEBI" id="CHEBI:33019"/>
        <dbReference type="ChEBI" id="CHEBI:61560"/>
        <dbReference type="ChEBI" id="CHEBI:173112"/>
        <dbReference type="EC" id="2.7.7.7"/>
    </reaction>
</comment>
<dbReference type="SUPFAM" id="SSF55785">
    <property type="entry name" value="PYP-like sensor domain (PAS domain)"/>
    <property type="match status" value="1"/>
</dbReference>
<evidence type="ECO:0000256" key="5">
    <source>
        <dbReference type="SAM" id="Phobius"/>
    </source>
</evidence>
<keyword evidence="5" id="KW-1133">Transmembrane helix</keyword>
<keyword evidence="5" id="KW-0812">Transmembrane</keyword>
<evidence type="ECO:0000256" key="4">
    <source>
        <dbReference type="SAM" id="MobiDB-lite"/>
    </source>
</evidence>
<feature type="region of interest" description="Disordered" evidence="4">
    <location>
        <begin position="248"/>
        <end position="275"/>
    </location>
</feature>